<comment type="caution">
    <text evidence="1">The sequence shown here is derived from an EMBL/GenBank/DDBJ whole genome shotgun (WGS) entry which is preliminary data.</text>
</comment>
<proteinExistence type="predicted"/>
<dbReference type="EMBL" id="NBAG03000381">
    <property type="protein sequence ID" value="PNI31857.1"/>
    <property type="molecule type" value="Genomic_DNA"/>
</dbReference>
<organism evidence="1 2">
    <name type="scientific">Pan troglodytes</name>
    <name type="common">Chimpanzee</name>
    <dbReference type="NCBI Taxonomy" id="9598"/>
    <lineage>
        <taxon>Eukaryota</taxon>
        <taxon>Metazoa</taxon>
        <taxon>Chordata</taxon>
        <taxon>Craniata</taxon>
        <taxon>Vertebrata</taxon>
        <taxon>Euteleostomi</taxon>
        <taxon>Mammalia</taxon>
        <taxon>Eutheria</taxon>
        <taxon>Euarchontoglires</taxon>
        <taxon>Primates</taxon>
        <taxon>Haplorrhini</taxon>
        <taxon>Catarrhini</taxon>
        <taxon>Hominidae</taxon>
        <taxon>Pan</taxon>
    </lineage>
</organism>
<accession>A0A2J8K9Y8</accession>
<gene>
    <name evidence="1" type="ORF">CK820_G0040194</name>
</gene>
<dbReference type="AlphaFoldDB" id="A0A2J8K9Y8"/>
<sequence>MPQMQILVHWESLLPNAGGSPELADPGLQLCVLQFHRGLHGHHQLGGHLLLSVRRGLQWL</sequence>
<protein>
    <submittedName>
        <fullName evidence="1">MARVELD3 isoform 5</fullName>
    </submittedName>
</protein>
<evidence type="ECO:0000313" key="1">
    <source>
        <dbReference type="EMBL" id="PNI31857.1"/>
    </source>
</evidence>
<dbReference type="Proteomes" id="UP000236370">
    <property type="component" value="Unassembled WGS sequence"/>
</dbReference>
<reference evidence="1 2" key="1">
    <citation type="submission" date="2017-12" db="EMBL/GenBank/DDBJ databases">
        <title>High-resolution comparative analysis of great ape genomes.</title>
        <authorList>
            <person name="Pollen A."/>
            <person name="Hastie A."/>
            <person name="Hormozdiari F."/>
            <person name="Dougherty M."/>
            <person name="Liu R."/>
            <person name="Chaisson M."/>
            <person name="Hoppe E."/>
            <person name="Hill C."/>
            <person name="Pang A."/>
            <person name="Hillier L."/>
            <person name="Baker C."/>
            <person name="Armstrong J."/>
            <person name="Shendure J."/>
            <person name="Paten B."/>
            <person name="Wilson R."/>
            <person name="Chao H."/>
            <person name="Schneider V."/>
            <person name="Ventura M."/>
            <person name="Kronenberg Z."/>
            <person name="Murali S."/>
            <person name="Gordon D."/>
            <person name="Cantsilieris S."/>
            <person name="Munson K."/>
            <person name="Nelson B."/>
            <person name="Raja A."/>
            <person name="Underwood J."/>
            <person name="Diekhans M."/>
            <person name="Fiddes I."/>
            <person name="Haussler D."/>
            <person name="Eichler E."/>
        </authorList>
    </citation>
    <scope>NUCLEOTIDE SEQUENCE [LARGE SCALE GENOMIC DNA]</scope>
    <source>
        <strain evidence="1">Yerkes chimp pedigree #C0471</strain>
    </source>
</reference>
<evidence type="ECO:0000313" key="2">
    <source>
        <dbReference type="Proteomes" id="UP000236370"/>
    </source>
</evidence>
<name>A0A2J8K9Y8_PANTR</name>